<dbReference type="CDD" id="cd00268">
    <property type="entry name" value="DEADc"/>
    <property type="match status" value="1"/>
</dbReference>
<dbReference type="EMBL" id="JH992974">
    <property type="protein sequence ID" value="EKX51855.1"/>
    <property type="molecule type" value="Genomic_DNA"/>
</dbReference>
<dbReference type="GO" id="GO:0009507">
    <property type="term" value="C:chloroplast"/>
    <property type="evidence" value="ECO:0007669"/>
    <property type="project" value="UniProtKB-SubCell"/>
</dbReference>
<dbReference type="PROSITE" id="PS51194">
    <property type="entry name" value="HELICASE_CTER"/>
    <property type="match status" value="1"/>
</dbReference>
<dbReference type="InterPro" id="IPR027417">
    <property type="entry name" value="P-loop_NTPase"/>
</dbReference>
<dbReference type="PANTHER" id="PTHR47963:SF8">
    <property type="entry name" value="ATP-DEPENDENT RNA HELICASE DEAD"/>
    <property type="match status" value="1"/>
</dbReference>
<keyword evidence="7" id="KW-0067">ATP-binding</keyword>
<dbReference type="InterPro" id="IPR044742">
    <property type="entry name" value="DEAD/DEAH_RhlB"/>
</dbReference>
<feature type="compositionally biased region" description="Basic and acidic residues" evidence="8">
    <location>
        <begin position="1"/>
        <end position="12"/>
    </location>
</feature>
<proteinExistence type="inferred from homology"/>
<dbReference type="Pfam" id="PF00270">
    <property type="entry name" value="DEAD"/>
    <property type="match status" value="1"/>
</dbReference>
<dbReference type="InterPro" id="IPR011545">
    <property type="entry name" value="DEAD/DEAH_box_helicase_dom"/>
</dbReference>
<evidence type="ECO:0000256" key="8">
    <source>
        <dbReference type="SAM" id="MobiDB-lite"/>
    </source>
</evidence>
<organism evidence="11">
    <name type="scientific">Guillardia theta (strain CCMP2712)</name>
    <name type="common">Cryptophyte</name>
    <dbReference type="NCBI Taxonomy" id="905079"/>
    <lineage>
        <taxon>Eukaryota</taxon>
        <taxon>Cryptophyceae</taxon>
        <taxon>Pyrenomonadales</taxon>
        <taxon>Geminigeraceae</taxon>
        <taxon>Guillardia</taxon>
    </lineage>
</organism>
<dbReference type="OMA" id="NSWFKSG"/>
<feature type="domain" description="Helicase ATP-binding" evidence="9">
    <location>
        <begin position="168"/>
        <end position="350"/>
    </location>
</feature>
<evidence type="ECO:0000256" key="3">
    <source>
        <dbReference type="ARBA" id="ARBA00012552"/>
    </source>
</evidence>
<dbReference type="SMART" id="SM00490">
    <property type="entry name" value="HELICc"/>
    <property type="match status" value="1"/>
</dbReference>
<reference evidence="11 13" key="1">
    <citation type="journal article" date="2012" name="Nature">
        <title>Algal genomes reveal evolutionary mosaicism and the fate of nucleomorphs.</title>
        <authorList>
            <consortium name="DOE Joint Genome Institute"/>
            <person name="Curtis B.A."/>
            <person name="Tanifuji G."/>
            <person name="Burki F."/>
            <person name="Gruber A."/>
            <person name="Irimia M."/>
            <person name="Maruyama S."/>
            <person name="Arias M.C."/>
            <person name="Ball S.G."/>
            <person name="Gile G.H."/>
            <person name="Hirakawa Y."/>
            <person name="Hopkins J.F."/>
            <person name="Kuo A."/>
            <person name="Rensing S.A."/>
            <person name="Schmutz J."/>
            <person name="Symeonidi A."/>
            <person name="Elias M."/>
            <person name="Eveleigh R.J."/>
            <person name="Herman E.K."/>
            <person name="Klute M.J."/>
            <person name="Nakayama T."/>
            <person name="Obornik M."/>
            <person name="Reyes-Prieto A."/>
            <person name="Armbrust E.V."/>
            <person name="Aves S.J."/>
            <person name="Beiko R.G."/>
            <person name="Coutinho P."/>
            <person name="Dacks J.B."/>
            <person name="Durnford D.G."/>
            <person name="Fast N.M."/>
            <person name="Green B.R."/>
            <person name="Grisdale C.J."/>
            <person name="Hempel F."/>
            <person name="Henrissat B."/>
            <person name="Hoppner M.P."/>
            <person name="Ishida K."/>
            <person name="Kim E."/>
            <person name="Koreny L."/>
            <person name="Kroth P.G."/>
            <person name="Liu Y."/>
            <person name="Malik S.B."/>
            <person name="Maier U.G."/>
            <person name="McRose D."/>
            <person name="Mock T."/>
            <person name="Neilson J.A."/>
            <person name="Onodera N.T."/>
            <person name="Poole A.M."/>
            <person name="Pritham E.J."/>
            <person name="Richards T.A."/>
            <person name="Rocap G."/>
            <person name="Roy S.W."/>
            <person name="Sarai C."/>
            <person name="Schaack S."/>
            <person name="Shirato S."/>
            <person name="Slamovits C.H."/>
            <person name="Spencer D.F."/>
            <person name="Suzuki S."/>
            <person name="Worden A.Z."/>
            <person name="Zauner S."/>
            <person name="Barry K."/>
            <person name="Bell C."/>
            <person name="Bharti A.K."/>
            <person name="Crow J.A."/>
            <person name="Grimwood J."/>
            <person name="Kramer R."/>
            <person name="Lindquist E."/>
            <person name="Lucas S."/>
            <person name="Salamov A."/>
            <person name="McFadden G.I."/>
            <person name="Lane C.E."/>
            <person name="Keeling P.J."/>
            <person name="Gray M.W."/>
            <person name="Grigoriev I.V."/>
            <person name="Archibald J.M."/>
        </authorList>
    </citation>
    <scope>NUCLEOTIDE SEQUENCE</scope>
    <source>
        <strain evidence="11 13">CCMP2712</strain>
    </source>
</reference>
<keyword evidence="4" id="KW-0547">Nucleotide-binding</keyword>
<evidence type="ECO:0000313" key="11">
    <source>
        <dbReference type="EMBL" id="EKX51855.1"/>
    </source>
</evidence>
<dbReference type="Pfam" id="PF08152">
    <property type="entry name" value="GUCT"/>
    <property type="match status" value="1"/>
</dbReference>
<keyword evidence="6" id="KW-0347">Helicase</keyword>
<evidence type="ECO:0000256" key="2">
    <source>
        <dbReference type="ARBA" id="ARBA00006517"/>
    </source>
</evidence>
<evidence type="ECO:0000256" key="1">
    <source>
        <dbReference type="ARBA" id="ARBA00004229"/>
    </source>
</evidence>
<dbReference type="Gene3D" id="3.30.70.2280">
    <property type="match status" value="1"/>
</dbReference>
<dbReference type="RefSeq" id="XP_005838835.1">
    <property type="nucleotide sequence ID" value="XM_005838778.1"/>
</dbReference>
<evidence type="ECO:0000256" key="7">
    <source>
        <dbReference type="ARBA" id="ARBA00022840"/>
    </source>
</evidence>
<reference evidence="13" key="2">
    <citation type="submission" date="2012-11" db="EMBL/GenBank/DDBJ databases">
        <authorList>
            <person name="Kuo A."/>
            <person name="Curtis B.A."/>
            <person name="Tanifuji G."/>
            <person name="Burki F."/>
            <person name="Gruber A."/>
            <person name="Irimia M."/>
            <person name="Maruyama S."/>
            <person name="Arias M.C."/>
            <person name="Ball S.G."/>
            <person name="Gile G.H."/>
            <person name="Hirakawa Y."/>
            <person name="Hopkins J.F."/>
            <person name="Rensing S.A."/>
            <person name="Schmutz J."/>
            <person name="Symeonidi A."/>
            <person name="Elias M."/>
            <person name="Eveleigh R.J."/>
            <person name="Herman E.K."/>
            <person name="Klute M.J."/>
            <person name="Nakayama T."/>
            <person name="Obornik M."/>
            <person name="Reyes-Prieto A."/>
            <person name="Armbrust E.V."/>
            <person name="Aves S.J."/>
            <person name="Beiko R.G."/>
            <person name="Coutinho P."/>
            <person name="Dacks J.B."/>
            <person name="Durnford D.G."/>
            <person name="Fast N.M."/>
            <person name="Green B.R."/>
            <person name="Grisdale C."/>
            <person name="Hempe F."/>
            <person name="Henrissat B."/>
            <person name="Hoppner M.P."/>
            <person name="Ishida K.-I."/>
            <person name="Kim E."/>
            <person name="Koreny L."/>
            <person name="Kroth P.G."/>
            <person name="Liu Y."/>
            <person name="Malik S.-B."/>
            <person name="Maier U.G."/>
            <person name="McRose D."/>
            <person name="Mock T."/>
            <person name="Neilson J.A."/>
            <person name="Onodera N.T."/>
            <person name="Poole A.M."/>
            <person name="Pritham E.J."/>
            <person name="Richards T.A."/>
            <person name="Rocap G."/>
            <person name="Roy S.W."/>
            <person name="Sarai C."/>
            <person name="Schaack S."/>
            <person name="Shirato S."/>
            <person name="Slamovits C.H."/>
            <person name="Spencer D.F."/>
            <person name="Suzuki S."/>
            <person name="Worden A.Z."/>
            <person name="Zauner S."/>
            <person name="Barry K."/>
            <person name="Bell C."/>
            <person name="Bharti A.K."/>
            <person name="Crow J.A."/>
            <person name="Grimwood J."/>
            <person name="Kramer R."/>
            <person name="Lindquist E."/>
            <person name="Lucas S."/>
            <person name="Salamov A."/>
            <person name="McFadden G.I."/>
            <person name="Lane C.E."/>
            <person name="Keeling P.J."/>
            <person name="Gray M.W."/>
            <person name="Grigoriev I.V."/>
            <person name="Archibald J.M."/>
        </authorList>
    </citation>
    <scope>NUCLEOTIDE SEQUENCE</scope>
    <source>
        <strain evidence="13">CCMP2712</strain>
    </source>
</reference>
<dbReference type="GO" id="GO:0016787">
    <property type="term" value="F:hydrolase activity"/>
    <property type="evidence" value="ECO:0007669"/>
    <property type="project" value="UniProtKB-KW"/>
</dbReference>
<dbReference type="KEGG" id="gtt:GUITHDRAFT_102470"/>
<feature type="compositionally biased region" description="Basic and acidic residues" evidence="8">
    <location>
        <begin position="35"/>
        <end position="54"/>
    </location>
</feature>
<sequence>MPLRGGRREETPGKQTRKASKRRAPADADQEAPDQGEKDCSRDASAEQPHEIHSKTKKKRGKEDHASTSNSTSTIVDGDEILKRLQSLEKKKKEAISLEDFDSASKLKAEIKDLEAKLKSIGKADILSAEPRDMSNSSIRNFRISEKTIKALSEQGIQTLFPIQVATFDIIYEGYDLIARARTGTGKTLAFVLPVHEKLMRSRGQINSRGRAPEALVMVPTRELCLQVTRVWKSLGGSLEIQSVYGGAPIRQQQIALSDGIDVVIGTPGRILDLKSRGSLRLDRIKFLVLDEADQMLEIGFKDDMEEIIRSVCGDAQASNLDHQTLLFSATVPSWVQEIARNYLRADRRKDVDLVKHETLKTAPKIKHLCIACGVSARRSTIVATNVAARGLDIPEVDLVVMCHPPESSELYVHRSGRTGRAGKNGTCVMFYSPREAPDLSRIEHKTASCSQPHAAAKAACEDAFIAMEKVQPESIQLFSTLPPSARSMLTSLEGFKTFLLKSSGISMVPDVFRCIRRVMGGEPKAADSVRSIRFLKDKSGAAFDVPAEFAALFDDVAKSFEGKLVAPRIESVQVLPDLLPESAMASRF</sequence>
<dbReference type="Gene3D" id="3.40.50.300">
    <property type="entry name" value="P-loop containing nucleotide triphosphate hydrolases"/>
    <property type="match status" value="2"/>
</dbReference>
<feature type="domain" description="Helicase C-terminal" evidence="10">
    <location>
        <begin position="304"/>
        <end position="472"/>
    </location>
</feature>
<keyword evidence="13" id="KW-1185">Reference proteome</keyword>
<evidence type="ECO:0000259" key="10">
    <source>
        <dbReference type="PROSITE" id="PS51194"/>
    </source>
</evidence>
<dbReference type="GeneID" id="17308640"/>
<evidence type="ECO:0000256" key="5">
    <source>
        <dbReference type="ARBA" id="ARBA00022801"/>
    </source>
</evidence>
<dbReference type="Proteomes" id="UP000011087">
    <property type="component" value="Unassembled WGS sequence"/>
</dbReference>
<dbReference type="STRING" id="905079.L1JUJ6"/>
<dbReference type="HOGENOM" id="CLU_003041_20_0_1"/>
<evidence type="ECO:0000313" key="13">
    <source>
        <dbReference type="Proteomes" id="UP000011087"/>
    </source>
</evidence>
<evidence type="ECO:0000256" key="4">
    <source>
        <dbReference type="ARBA" id="ARBA00022741"/>
    </source>
</evidence>
<dbReference type="InterPro" id="IPR001650">
    <property type="entry name" value="Helicase_C-like"/>
</dbReference>
<dbReference type="GO" id="GO:0003723">
    <property type="term" value="F:RNA binding"/>
    <property type="evidence" value="ECO:0007669"/>
    <property type="project" value="UniProtKB-KW"/>
</dbReference>
<accession>L1JUJ6</accession>
<dbReference type="InterPro" id="IPR035979">
    <property type="entry name" value="RBD_domain_sf"/>
</dbReference>
<gene>
    <name evidence="11" type="ORF">GUITHDRAFT_102470</name>
</gene>
<dbReference type="SMART" id="SM00487">
    <property type="entry name" value="DEXDc"/>
    <property type="match status" value="1"/>
</dbReference>
<evidence type="ECO:0000256" key="6">
    <source>
        <dbReference type="ARBA" id="ARBA00022806"/>
    </source>
</evidence>
<dbReference type="SUPFAM" id="SSF52540">
    <property type="entry name" value="P-loop containing nucleoside triphosphate hydrolases"/>
    <property type="match status" value="2"/>
</dbReference>
<dbReference type="AlphaFoldDB" id="L1JUJ6"/>
<dbReference type="EC" id="3.6.4.13" evidence="3"/>
<dbReference type="CDD" id="cd18787">
    <property type="entry name" value="SF2_C_DEAD"/>
    <property type="match status" value="1"/>
</dbReference>
<dbReference type="PROSITE" id="PS51192">
    <property type="entry name" value="HELICASE_ATP_BIND_1"/>
    <property type="match status" value="1"/>
</dbReference>
<dbReference type="eggNOG" id="KOG0331">
    <property type="taxonomic scope" value="Eukaryota"/>
</dbReference>
<dbReference type="PANTHER" id="PTHR47963">
    <property type="entry name" value="DEAD-BOX ATP-DEPENDENT RNA HELICASE 47, MITOCHONDRIAL"/>
    <property type="match status" value="1"/>
</dbReference>
<reference evidence="12" key="3">
    <citation type="submission" date="2015-06" db="UniProtKB">
        <authorList>
            <consortium name="EnsemblProtists"/>
        </authorList>
    </citation>
    <scope>IDENTIFICATION</scope>
</reference>
<feature type="region of interest" description="Disordered" evidence="8">
    <location>
        <begin position="1"/>
        <end position="75"/>
    </location>
</feature>
<keyword evidence="5" id="KW-0378">Hydrolase</keyword>
<dbReference type="GO" id="GO:0003724">
    <property type="term" value="F:RNA helicase activity"/>
    <property type="evidence" value="ECO:0007669"/>
    <property type="project" value="UniProtKB-EC"/>
</dbReference>
<dbReference type="InterPro" id="IPR014001">
    <property type="entry name" value="Helicase_ATP-bd"/>
</dbReference>
<dbReference type="OrthoDB" id="4255at2759"/>
<dbReference type="PaxDb" id="55529-EKX51855"/>
<evidence type="ECO:0000259" key="9">
    <source>
        <dbReference type="PROSITE" id="PS51192"/>
    </source>
</evidence>
<dbReference type="InterPro" id="IPR012562">
    <property type="entry name" value="GUCT"/>
</dbReference>
<protein>
    <recommendedName>
        <fullName evidence="3">RNA helicase</fullName>
        <ecNumber evidence="3">3.6.4.13</ecNumber>
    </recommendedName>
</protein>
<name>L1JUJ6_GUITC</name>
<comment type="subcellular location">
    <subcellularLocation>
        <location evidence="1">Plastid</location>
        <location evidence="1">Chloroplast</location>
    </subcellularLocation>
</comment>
<dbReference type="InterPro" id="IPR050547">
    <property type="entry name" value="DEAD_box_RNA_helicases"/>
</dbReference>
<dbReference type="EnsemblProtists" id="EKX51855">
    <property type="protein sequence ID" value="EKX51855"/>
    <property type="gene ID" value="GUITHDRAFT_102470"/>
</dbReference>
<evidence type="ECO:0000313" key="12">
    <source>
        <dbReference type="EnsemblProtists" id="EKX51855"/>
    </source>
</evidence>
<dbReference type="SUPFAM" id="SSF54928">
    <property type="entry name" value="RNA-binding domain, RBD"/>
    <property type="match status" value="1"/>
</dbReference>
<comment type="similarity">
    <text evidence="2">Belongs to the DEAD box helicase family. DDX21/DDX50 subfamily.</text>
</comment>
<dbReference type="GO" id="GO:0005524">
    <property type="term" value="F:ATP binding"/>
    <property type="evidence" value="ECO:0007669"/>
    <property type="project" value="UniProtKB-KW"/>
</dbReference>